<dbReference type="eggNOG" id="ENOG502RPY4">
    <property type="taxonomic scope" value="Eukaryota"/>
</dbReference>
<dbReference type="HOGENOM" id="CLU_1917686_0_0_1"/>
<evidence type="ECO:0000313" key="3">
    <source>
        <dbReference type="Proteomes" id="UP000001628"/>
    </source>
</evidence>
<reference evidence="2 3" key="1">
    <citation type="journal article" date="2011" name="PLoS Genet.">
        <title>Comparative genomic analysis of human fungal pathogens causing paracoccidioidomycosis.</title>
        <authorList>
            <person name="Desjardins C.A."/>
            <person name="Champion M.D."/>
            <person name="Holder J.W."/>
            <person name="Muszewska A."/>
            <person name="Goldberg J."/>
            <person name="Bailao A.M."/>
            <person name="Brigido M.M."/>
            <person name="Ferreira M.E."/>
            <person name="Garcia A.M."/>
            <person name="Grynberg M."/>
            <person name="Gujja S."/>
            <person name="Heiman D.I."/>
            <person name="Henn M.R."/>
            <person name="Kodira C.D."/>
            <person name="Leon-Narvaez H."/>
            <person name="Longo L.V."/>
            <person name="Ma L.J."/>
            <person name="Malavazi I."/>
            <person name="Matsuo A.L."/>
            <person name="Morais F.V."/>
            <person name="Pereira M."/>
            <person name="Rodriguez-Brito S."/>
            <person name="Sakthikumar S."/>
            <person name="Salem-Izacc S.M."/>
            <person name="Sykes S.M."/>
            <person name="Teixeira M.M."/>
            <person name="Vallejo M.C."/>
            <person name="Walter M.E."/>
            <person name="Yandava C."/>
            <person name="Young S."/>
            <person name="Zeng Q."/>
            <person name="Zucker J."/>
            <person name="Felipe M.S."/>
            <person name="Goldman G.H."/>
            <person name="Haas B.J."/>
            <person name="McEwen J.G."/>
            <person name="Nino-Vega G."/>
            <person name="Puccia R."/>
            <person name="San-Blas G."/>
            <person name="Soares C.M."/>
            <person name="Birren B.W."/>
            <person name="Cuomo C.A."/>
        </authorList>
    </citation>
    <scope>NUCLEOTIDE SEQUENCE [LARGE SCALE GENOMIC DNA]</scope>
    <source>
        <strain evidence="2 3">Pb18</strain>
    </source>
</reference>
<evidence type="ECO:0000256" key="1">
    <source>
        <dbReference type="SAM" id="MobiDB-lite"/>
    </source>
</evidence>
<gene>
    <name evidence="2" type="ORF">PADG_00900</name>
</gene>
<name>C1FYM4_PARBD</name>
<dbReference type="GeneID" id="22580666"/>
<dbReference type="AlphaFoldDB" id="C1FYM4"/>
<organism evidence="2 3">
    <name type="scientific">Paracoccidioides brasiliensis (strain Pb18)</name>
    <dbReference type="NCBI Taxonomy" id="502780"/>
    <lineage>
        <taxon>Eukaryota</taxon>
        <taxon>Fungi</taxon>
        <taxon>Dikarya</taxon>
        <taxon>Ascomycota</taxon>
        <taxon>Pezizomycotina</taxon>
        <taxon>Eurotiomycetes</taxon>
        <taxon>Eurotiomycetidae</taxon>
        <taxon>Onygenales</taxon>
        <taxon>Ajellomycetaceae</taxon>
        <taxon>Paracoccidioides</taxon>
    </lineage>
</organism>
<keyword evidence="3" id="KW-1185">Reference proteome</keyword>
<dbReference type="OrthoDB" id="10395120at2759"/>
<dbReference type="OMA" id="PYGGRES"/>
<evidence type="ECO:0000313" key="2">
    <source>
        <dbReference type="EMBL" id="EEH44611.1"/>
    </source>
</evidence>
<accession>C1FYM4</accession>
<feature type="compositionally biased region" description="Pro residues" evidence="1">
    <location>
        <begin position="120"/>
        <end position="132"/>
    </location>
</feature>
<dbReference type="RefSeq" id="XP_010756537.1">
    <property type="nucleotide sequence ID" value="XM_010758235.1"/>
</dbReference>
<dbReference type="EMBL" id="KN275957">
    <property type="protein sequence ID" value="EEH44611.1"/>
    <property type="molecule type" value="Genomic_DNA"/>
</dbReference>
<dbReference type="Proteomes" id="UP000001628">
    <property type="component" value="Unassembled WGS sequence"/>
</dbReference>
<proteinExistence type="predicted"/>
<dbReference type="InParanoid" id="C1FYM4"/>
<dbReference type="VEuPathDB" id="FungiDB:PADG_00900"/>
<dbReference type="KEGG" id="pbn:PADG_00900"/>
<protein>
    <submittedName>
        <fullName evidence="2">Uncharacterized protein</fullName>
    </submittedName>
</protein>
<feature type="region of interest" description="Disordered" evidence="1">
    <location>
        <begin position="103"/>
        <end position="132"/>
    </location>
</feature>
<sequence length="132" mass="13960">MTVTIRAIASTCLGSAQASSPTAPIVSILARMKTTGHMNVTGTRPNAFPRLIDPALESRAEIILRGVPLPYGGRESHPPLFPLHPTFSSNSLAAFAGHSLSPLRPLTKPARLSTTNGPTHHPPPPTHGPWNP</sequence>